<evidence type="ECO:0000313" key="2">
    <source>
        <dbReference type="Proteomes" id="UP000279275"/>
    </source>
</evidence>
<sequence>MFSVEMSRRFDAVQGLPSTVRGTDGRVPVVRCAVTMRLGFAFGDDRLDRDQRFLGAETADQLLDEYADRLEAQTWTEIFDATPTFEYVTRWLFEQIEPKLPELTHVTLHNDTLDVTTTYTAA</sequence>
<comment type="caution">
    <text evidence="1">The sequence shown here is derived from an EMBL/GenBank/DDBJ whole genome shotgun (WGS) entry which is preliminary data.</text>
</comment>
<evidence type="ECO:0000313" key="1">
    <source>
        <dbReference type="EMBL" id="RMI33966.1"/>
    </source>
</evidence>
<accession>A0A3M2LAB3</accession>
<dbReference type="Proteomes" id="UP000279275">
    <property type="component" value="Unassembled WGS sequence"/>
</dbReference>
<dbReference type="EMBL" id="RFFH01000002">
    <property type="protein sequence ID" value="RMI33966.1"/>
    <property type="molecule type" value="Genomic_DNA"/>
</dbReference>
<gene>
    <name evidence="1" type="ORF">EBN03_05755</name>
</gene>
<dbReference type="Gene3D" id="3.30.479.10">
    <property type="entry name" value="6-pyruvoyl tetrahydropterin synthase/QueD"/>
    <property type="match status" value="1"/>
</dbReference>
<dbReference type="SUPFAM" id="SSF55620">
    <property type="entry name" value="Tetrahydrobiopterin biosynthesis enzymes-like"/>
    <property type="match status" value="1"/>
</dbReference>
<dbReference type="OrthoDB" id="3296628at2"/>
<keyword evidence="2" id="KW-1185">Reference proteome</keyword>
<dbReference type="RefSeq" id="WP_122186891.1">
    <property type="nucleotide sequence ID" value="NZ_RFFH01000002.1"/>
</dbReference>
<protein>
    <recommendedName>
        <fullName evidence="3">6-carboxy-5,6,7,8-tetrahydropterin synthase</fullName>
    </recommendedName>
</protein>
<name>A0A3M2LAB3_9NOCA</name>
<proteinExistence type="predicted"/>
<reference evidence="1 2" key="1">
    <citation type="submission" date="2018-10" db="EMBL/GenBank/DDBJ databases">
        <title>Isolation from cow dung.</title>
        <authorList>
            <person name="Ling L."/>
        </authorList>
    </citation>
    <scope>NUCLEOTIDE SEQUENCE [LARGE SCALE GENOMIC DNA]</scope>
    <source>
        <strain evidence="1 2">NEAU-LL90</strain>
    </source>
</reference>
<evidence type="ECO:0008006" key="3">
    <source>
        <dbReference type="Google" id="ProtNLM"/>
    </source>
</evidence>
<dbReference type="InterPro" id="IPR038418">
    <property type="entry name" value="6-PTP_synth/QueD_sf"/>
</dbReference>
<organism evidence="1 2">
    <name type="scientific">Nocardia stercoris</name>
    <dbReference type="NCBI Taxonomy" id="2483361"/>
    <lineage>
        <taxon>Bacteria</taxon>
        <taxon>Bacillati</taxon>
        <taxon>Actinomycetota</taxon>
        <taxon>Actinomycetes</taxon>
        <taxon>Mycobacteriales</taxon>
        <taxon>Nocardiaceae</taxon>
        <taxon>Nocardia</taxon>
    </lineage>
</organism>
<dbReference type="AlphaFoldDB" id="A0A3M2LAB3"/>